<protein>
    <submittedName>
        <fullName evidence="1">Uncharacterized protein</fullName>
    </submittedName>
</protein>
<dbReference type="EMBL" id="HG938356">
    <property type="protein sequence ID" value="CDN57775.1"/>
    <property type="molecule type" value="Genomic_DNA"/>
</dbReference>
<name>A0A068TJR6_NEOGA</name>
<organism evidence="1 2">
    <name type="scientific">Neorhizobium galegae bv. officinalis bv. officinalis str. HAMBI 1141</name>
    <dbReference type="NCBI Taxonomy" id="1028801"/>
    <lineage>
        <taxon>Bacteria</taxon>
        <taxon>Pseudomonadati</taxon>
        <taxon>Pseudomonadota</taxon>
        <taxon>Alphaproteobacteria</taxon>
        <taxon>Hyphomicrobiales</taxon>
        <taxon>Rhizobiaceae</taxon>
        <taxon>Rhizobium/Agrobacterium group</taxon>
        <taxon>Neorhizobium</taxon>
    </lineage>
</organism>
<dbReference type="Proteomes" id="UP000028186">
    <property type="component" value="Plasmid pHAMBI1141a"/>
</dbReference>
<gene>
    <name evidence="1" type="ORF">RG1141_PA09430</name>
</gene>
<geneLocation type="plasmid" evidence="2">
    <name>II</name>
</geneLocation>
<dbReference type="HOGENOM" id="CLU_3357278_0_0_5"/>
<dbReference type="KEGG" id="ngl:RG1141_PA09430"/>
<reference evidence="2" key="1">
    <citation type="journal article" date="2014" name="BMC Genomics">
        <title>Genome sequencing of two Neorhizobium galegae strains reveals a noeT gene responsible for the unusual acetylation of the nodulation factors.</title>
        <authorList>
            <person name="Osterman J."/>
            <person name="Marsh J."/>
            <person name="Laine P.K."/>
            <person name="Zeng Z."/>
            <person name="Alatalo E."/>
            <person name="Sullivan J.T."/>
            <person name="Young J.P."/>
            <person name="Thomas-Oates J."/>
            <person name="Paulin L."/>
            <person name="Lindstrom K."/>
        </authorList>
    </citation>
    <scope>NUCLEOTIDE SEQUENCE [LARGE SCALE GENOMIC DNA]</scope>
    <source>
        <strain evidence="2">HAMBI 1141</strain>
        <plasmid evidence="2">II</plasmid>
    </source>
</reference>
<proteinExistence type="predicted"/>
<sequence>MRDSIWPAILADVAVNIVSGHRLIGNAPNWIFERSL</sequence>
<accession>A0A068TJR6</accession>
<keyword evidence="1" id="KW-0614">Plasmid</keyword>
<dbReference type="AlphaFoldDB" id="A0A068TJR6"/>
<evidence type="ECO:0000313" key="2">
    <source>
        <dbReference type="Proteomes" id="UP000028186"/>
    </source>
</evidence>
<evidence type="ECO:0000313" key="1">
    <source>
        <dbReference type="EMBL" id="CDN57775.1"/>
    </source>
</evidence>